<gene>
    <name evidence="1" type="ORF">S01H1_24033</name>
</gene>
<protein>
    <recommendedName>
        <fullName evidence="2">Saccharopine dehydrogenase-like C-terminal domain-containing protein</fullName>
    </recommendedName>
</protein>
<sequence>LTFQKVEPHDYSCMKLAIKGEKSGEKLEYIAEVLSHPYKGFAGWQGPTGIAAAIGIRMLLRGDIGRNGAFPPEIGVDPEIFFRELAKRNIHLSYG</sequence>
<proteinExistence type="predicted"/>
<evidence type="ECO:0008006" key="2">
    <source>
        <dbReference type="Google" id="ProtNLM"/>
    </source>
</evidence>
<evidence type="ECO:0000313" key="1">
    <source>
        <dbReference type="EMBL" id="GAF90160.1"/>
    </source>
</evidence>
<feature type="non-terminal residue" evidence="1">
    <location>
        <position position="95"/>
    </location>
</feature>
<accession>X0UNT2</accession>
<dbReference type="Gene3D" id="3.40.50.720">
    <property type="entry name" value="NAD(P)-binding Rossmann-like Domain"/>
    <property type="match status" value="1"/>
</dbReference>
<organism evidence="1">
    <name type="scientific">marine sediment metagenome</name>
    <dbReference type="NCBI Taxonomy" id="412755"/>
    <lineage>
        <taxon>unclassified sequences</taxon>
        <taxon>metagenomes</taxon>
        <taxon>ecological metagenomes</taxon>
    </lineage>
</organism>
<name>X0UNT2_9ZZZZ</name>
<comment type="caution">
    <text evidence="1">The sequence shown here is derived from an EMBL/GenBank/DDBJ whole genome shotgun (WGS) entry which is preliminary data.</text>
</comment>
<reference evidence="1" key="1">
    <citation type="journal article" date="2014" name="Front. Microbiol.">
        <title>High frequency of phylogenetically diverse reductive dehalogenase-homologous genes in deep subseafloor sedimentary metagenomes.</title>
        <authorList>
            <person name="Kawai M."/>
            <person name="Futagami T."/>
            <person name="Toyoda A."/>
            <person name="Takaki Y."/>
            <person name="Nishi S."/>
            <person name="Hori S."/>
            <person name="Arai W."/>
            <person name="Tsubouchi T."/>
            <person name="Morono Y."/>
            <person name="Uchiyama I."/>
            <person name="Ito T."/>
            <person name="Fujiyama A."/>
            <person name="Inagaki F."/>
            <person name="Takami H."/>
        </authorList>
    </citation>
    <scope>NUCLEOTIDE SEQUENCE</scope>
    <source>
        <strain evidence="1">Expedition CK06-06</strain>
    </source>
</reference>
<dbReference type="AlphaFoldDB" id="X0UNT2"/>
<dbReference type="EMBL" id="BARS01014114">
    <property type="protein sequence ID" value="GAF90160.1"/>
    <property type="molecule type" value="Genomic_DNA"/>
</dbReference>
<feature type="non-terminal residue" evidence="1">
    <location>
        <position position="1"/>
    </location>
</feature>